<comment type="function">
    <text evidence="7">Catalyzes the formation of 5-methyl-uridine at position 54 (m5U54) in all tRNA. May also have a role in tRNA stabilization or maturation.</text>
</comment>
<dbReference type="EMBL" id="MU863896">
    <property type="protein sequence ID" value="KAK4202563.1"/>
    <property type="molecule type" value="Genomic_DNA"/>
</dbReference>
<evidence type="ECO:0000256" key="6">
    <source>
        <dbReference type="ARBA" id="ARBA00052788"/>
    </source>
</evidence>
<feature type="binding site" evidence="9">
    <location>
        <position position="529"/>
    </location>
    <ligand>
        <name>S-adenosyl-L-methionine</name>
        <dbReference type="ChEBI" id="CHEBI:59789"/>
    </ligand>
</feature>
<feature type="binding site" evidence="9">
    <location>
        <position position="479"/>
    </location>
    <ligand>
        <name>S-adenosyl-L-methionine</name>
        <dbReference type="ChEBI" id="CHEBI:59789"/>
    </ligand>
</feature>
<organism evidence="13 14">
    <name type="scientific">Triangularia verruculosa</name>
    <dbReference type="NCBI Taxonomy" id="2587418"/>
    <lineage>
        <taxon>Eukaryota</taxon>
        <taxon>Fungi</taxon>
        <taxon>Dikarya</taxon>
        <taxon>Ascomycota</taxon>
        <taxon>Pezizomycotina</taxon>
        <taxon>Sordariomycetes</taxon>
        <taxon>Sordariomycetidae</taxon>
        <taxon>Sordariales</taxon>
        <taxon>Podosporaceae</taxon>
        <taxon>Triangularia</taxon>
    </lineage>
</organism>
<dbReference type="InterPro" id="IPR030391">
    <property type="entry name" value="MeTrfase_TrmA_CS"/>
</dbReference>
<evidence type="ECO:0000256" key="4">
    <source>
        <dbReference type="ARBA" id="ARBA00022694"/>
    </source>
</evidence>
<evidence type="ECO:0000256" key="1">
    <source>
        <dbReference type="ARBA" id="ARBA00022603"/>
    </source>
</evidence>
<evidence type="ECO:0000313" key="13">
    <source>
        <dbReference type="EMBL" id="KAK4202563.1"/>
    </source>
</evidence>
<proteinExistence type="inferred from homology"/>
<dbReference type="InterPro" id="IPR029063">
    <property type="entry name" value="SAM-dependent_MTases_sf"/>
</dbReference>
<dbReference type="GO" id="GO:0030697">
    <property type="term" value="F:tRNA (uracil(54)-C5)-methyltransferase activity, S-adenosyl methionine-dependent"/>
    <property type="evidence" value="ECO:0007669"/>
    <property type="project" value="UniProtKB-EC"/>
</dbReference>
<feature type="active site" evidence="10">
    <location>
        <position position="556"/>
    </location>
</feature>
<dbReference type="PROSITE" id="PS01230">
    <property type="entry name" value="TRMA_1"/>
    <property type="match status" value="1"/>
</dbReference>
<evidence type="ECO:0000313" key="14">
    <source>
        <dbReference type="Proteomes" id="UP001303160"/>
    </source>
</evidence>
<evidence type="ECO:0000256" key="10">
    <source>
        <dbReference type="PROSITE-ProRule" id="PRU10015"/>
    </source>
</evidence>
<name>A0AAN6XKP4_9PEZI</name>
<dbReference type="AlphaFoldDB" id="A0AAN6XKP4"/>
<dbReference type="CDD" id="cd02440">
    <property type="entry name" value="AdoMet_MTases"/>
    <property type="match status" value="1"/>
</dbReference>
<dbReference type="FunFam" id="3.40.50.150:FF:000174">
    <property type="entry name" value="TRM2p tRNA methyltransferase"/>
    <property type="match status" value="1"/>
</dbReference>
<dbReference type="SUPFAM" id="SSF53335">
    <property type="entry name" value="S-adenosyl-L-methionine-dependent methyltransferases"/>
    <property type="match status" value="1"/>
</dbReference>
<dbReference type="PROSITE" id="PS51687">
    <property type="entry name" value="SAM_MT_RNA_M5U"/>
    <property type="match status" value="1"/>
</dbReference>
<dbReference type="PROSITE" id="PS51622">
    <property type="entry name" value="SAM_MT_RNA_M5U_2"/>
    <property type="match status" value="1"/>
</dbReference>
<dbReference type="Gene3D" id="2.40.50.140">
    <property type="entry name" value="Nucleic acid-binding proteins"/>
    <property type="match status" value="1"/>
</dbReference>
<evidence type="ECO:0000259" key="12">
    <source>
        <dbReference type="PROSITE" id="PS50926"/>
    </source>
</evidence>
<evidence type="ECO:0000256" key="5">
    <source>
        <dbReference type="ARBA" id="ARBA00033763"/>
    </source>
</evidence>
<dbReference type="GO" id="GO:0008033">
    <property type="term" value="P:tRNA processing"/>
    <property type="evidence" value="ECO:0007669"/>
    <property type="project" value="UniProtKB-KW"/>
</dbReference>
<feature type="binding site" evidence="9">
    <location>
        <position position="421"/>
    </location>
    <ligand>
        <name>S-adenosyl-L-methionine</name>
        <dbReference type="ChEBI" id="CHEBI:59789"/>
    </ligand>
</feature>
<comment type="caution">
    <text evidence="13">The sequence shown here is derived from an EMBL/GenBank/DDBJ whole genome shotgun (WGS) entry which is preliminary data.</text>
</comment>
<dbReference type="InterPro" id="IPR002792">
    <property type="entry name" value="TRAM_dom"/>
</dbReference>
<keyword evidence="4" id="KW-0819">tRNA processing</keyword>
<dbReference type="Pfam" id="PF05958">
    <property type="entry name" value="tRNA_U5-meth_tr"/>
    <property type="match status" value="1"/>
</dbReference>
<dbReference type="InterPro" id="IPR030390">
    <property type="entry name" value="MeTrfase_TrmA_AS"/>
</dbReference>
<evidence type="ECO:0000256" key="11">
    <source>
        <dbReference type="SAM" id="MobiDB-lite"/>
    </source>
</evidence>
<dbReference type="InterPro" id="IPR025795">
    <property type="entry name" value="tRNA_(uracil-5-)_MeTrfase"/>
</dbReference>
<dbReference type="InterPro" id="IPR012340">
    <property type="entry name" value="NA-bd_OB-fold"/>
</dbReference>
<feature type="compositionally biased region" description="Low complexity" evidence="11">
    <location>
        <begin position="133"/>
        <end position="143"/>
    </location>
</feature>
<feature type="binding site" evidence="9">
    <location>
        <position position="457"/>
    </location>
    <ligand>
        <name>S-adenosyl-L-methionine</name>
        <dbReference type="ChEBI" id="CHEBI:59789"/>
    </ligand>
</feature>
<dbReference type="SUPFAM" id="SSF50249">
    <property type="entry name" value="Nucleic acid-binding proteins"/>
    <property type="match status" value="1"/>
</dbReference>
<keyword evidence="1 9" id="KW-0489">Methyltransferase</keyword>
<evidence type="ECO:0000256" key="7">
    <source>
        <dbReference type="ARBA" id="ARBA00054700"/>
    </source>
</evidence>
<dbReference type="EC" id="2.1.1.35" evidence="5"/>
<reference evidence="13" key="1">
    <citation type="journal article" date="2023" name="Mol. Phylogenet. Evol.">
        <title>Genome-scale phylogeny and comparative genomics of the fungal order Sordariales.</title>
        <authorList>
            <person name="Hensen N."/>
            <person name="Bonometti L."/>
            <person name="Westerberg I."/>
            <person name="Brannstrom I.O."/>
            <person name="Guillou S."/>
            <person name="Cros-Aarteil S."/>
            <person name="Calhoun S."/>
            <person name="Haridas S."/>
            <person name="Kuo A."/>
            <person name="Mondo S."/>
            <person name="Pangilinan J."/>
            <person name="Riley R."/>
            <person name="LaButti K."/>
            <person name="Andreopoulos B."/>
            <person name="Lipzen A."/>
            <person name="Chen C."/>
            <person name="Yan M."/>
            <person name="Daum C."/>
            <person name="Ng V."/>
            <person name="Clum A."/>
            <person name="Steindorff A."/>
            <person name="Ohm R.A."/>
            <person name="Martin F."/>
            <person name="Silar P."/>
            <person name="Natvig D.O."/>
            <person name="Lalanne C."/>
            <person name="Gautier V."/>
            <person name="Ament-Velasquez S.L."/>
            <person name="Kruys A."/>
            <person name="Hutchinson M.I."/>
            <person name="Powell A.J."/>
            <person name="Barry K."/>
            <person name="Miller A.N."/>
            <person name="Grigoriev I.V."/>
            <person name="Debuchy R."/>
            <person name="Gladieux P."/>
            <person name="Hiltunen Thoren M."/>
            <person name="Johannesson H."/>
        </authorList>
    </citation>
    <scope>NUCLEOTIDE SEQUENCE</scope>
    <source>
        <strain evidence="13">CBS 315.58</strain>
    </source>
</reference>
<keyword evidence="2 9" id="KW-0808">Transferase</keyword>
<feature type="compositionally biased region" description="Basic residues" evidence="11">
    <location>
        <begin position="96"/>
        <end position="106"/>
    </location>
</feature>
<dbReference type="GO" id="GO:0009451">
    <property type="term" value="P:RNA modification"/>
    <property type="evidence" value="ECO:0007669"/>
    <property type="project" value="UniProtKB-ARBA"/>
</dbReference>
<dbReference type="InterPro" id="IPR010280">
    <property type="entry name" value="U5_MeTrfase_fam"/>
</dbReference>
<gene>
    <name evidence="13" type="ORF">QBC40DRAFT_276158</name>
</gene>
<dbReference type="PANTHER" id="PTHR11061:SF30">
    <property type="entry name" value="TRNA (URACIL(54)-C(5))-METHYLTRANSFERASE"/>
    <property type="match status" value="1"/>
</dbReference>
<feature type="active site" description="Nucleophile" evidence="9">
    <location>
        <position position="556"/>
    </location>
</feature>
<keyword evidence="14" id="KW-1185">Reference proteome</keyword>
<reference evidence="13" key="2">
    <citation type="submission" date="2023-05" db="EMBL/GenBank/DDBJ databases">
        <authorList>
            <consortium name="Lawrence Berkeley National Laboratory"/>
            <person name="Steindorff A."/>
            <person name="Hensen N."/>
            <person name="Bonometti L."/>
            <person name="Westerberg I."/>
            <person name="Brannstrom I.O."/>
            <person name="Guillou S."/>
            <person name="Cros-Aarteil S."/>
            <person name="Calhoun S."/>
            <person name="Haridas S."/>
            <person name="Kuo A."/>
            <person name="Mondo S."/>
            <person name="Pangilinan J."/>
            <person name="Riley R."/>
            <person name="Labutti K."/>
            <person name="Andreopoulos B."/>
            <person name="Lipzen A."/>
            <person name="Chen C."/>
            <person name="Yanf M."/>
            <person name="Daum C."/>
            <person name="Ng V."/>
            <person name="Clum A."/>
            <person name="Ohm R."/>
            <person name="Martin F."/>
            <person name="Silar P."/>
            <person name="Natvig D."/>
            <person name="Lalanne C."/>
            <person name="Gautier V."/>
            <person name="Ament-Velasquez S.L."/>
            <person name="Kruys A."/>
            <person name="Hutchinson M.I."/>
            <person name="Powell A.J."/>
            <person name="Barry K."/>
            <person name="Miller A.N."/>
            <person name="Grigoriev I.V."/>
            <person name="Debuchy R."/>
            <person name="Gladieux P."/>
            <person name="Thoren M.H."/>
            <person name="Johannesson H."/>
        </authorList>
    </citation>
    <scope>NUCLEOTIDE SEQUENCE</scope>
    <source>
        <strain evidence="13">CBS 315.58</strain>
    </source>
</reference>
<sequence length="619" mass="67884">MRLGGIRVFSKGPSLSSFSFTSASLRYSSQSHSTRLWFTTTSNIKMASAAPAATGTGGGGEGVQQIDSYKLQQKQQKSQTGKRPFQNGHGGGKSGGKFKKKGKKAKPPAEGGHEEVLLLDIKALQAKSKNEAVEGAEGEAAAATEEEEVLPEQGSEVLVEVVALSSTGDGLAKMKGSDRIYVVPFAIPGDMVMVKAYRHEETHTIADFISVVDPSPLRDDSRIQCQYFAKCSGCQFQMLDYPEQLRIKRQTVVKAYQNFSQLPPELVPEILDTIGSPLQYNYRTKLTPHFDGPWNNPRRGPKKFLESCPPVGFTPKASRKVMDIEDCPIATPAVRAGLKSERERMKAEFSKYSNGATILLRENTTRLPIGTSPPPSLPPNAITVTTEEYTDYKSHITDNNATSTEYIDNFIFTNPAGSFFQNNNSILSPFTQYIREHILPPSSPSSSPQIKYLIDAYSGSGLFTITQSSLFPGGSIGIDIAEGSINYARKNAKLNNLDESQCKFIAADAPELFKSVSGYNPDETVVVLDPPRKGCDSSFLRQLLKFGPRRVVYVSCNVHTQARDVGVLVRGEVEGIDNTEETDGTEKKTRYEIESLRGFDFFPQTAHVEGVAVLNRVEE</sequence>
<comment type="similarity">
    <text evidence="9">Belongs to the class I-like SAM-binding methyltransferase superfamily. RNA M5U methyltransferase family.</text>
</comment>
<dbReference type="Gene3D" id="3.40.50.150">
    <property type="entry name" value="Vaccinia Virus protein VP39"/>
    <property type="match status" value="2"/>
</dbReference>
<protein>
    <recommendedName>
        <fullName evidence="8">tRNA (uracil(54)-C(5))-methyltransferase</fullName>
        <ecNumber evidence="5">2.1.1.35</ecNumber>
    </recommendedName>
</protein>
<dbReference type="FunFam" id="2.40.50.140:FF:000201">
    <property type="entry name" value="TRM2p tRNA methyltransferase"/>
    <property type="match status" value="1"/>
</dbReference>
<dbReference type="PANTHER" id="PTHR11061">
    <property type="entry name" value="RNA M5U METHYLTRANSFERASE"/>
    <property type="match status" value="1"/>
</dbReference>
<feature type="domain" description="TRAM" evidence="12">
    <location>
        <begin position="150"/>
        <end position="210"/>
    </location>
</feature>
<feature type="region of interest" description="Disordered" evidence="11">
    <location>
        <begin position="69"/>
        <end position="114"/>
    </location>
</feature>
<dbReference type="PROSITE" id="PS50926">
    <property type="entry name" value="TRAM"/>
    <property type="match status" value="1"/>
</dbReference>
<evidence type="ECO:0000256" key="9">
    <source>
        <dbReference type="PROSITE-ProRule" id="PRU01024"/>
    </source>
</evidence>
<keyword evidence="3 9" id="KW-0949">S-adenosyl-L-methionine</keyword>
<dbReference type="PROSITE" id="PS01231">
    <property type="entry name" value="TRMA_2"/>
    <property type="match status" value="1"/>
</dbReference>
<dbReference type="Proteomes" id="UP001303160">
    <property type="component" value="Unassembled WGS sequence"/>
</dbReference>
<evidence type="ECO:0000256" key="3">
    <source>
        <dbReference type="ARBA" id="ARBA00022691"/>
    </source>
</evidence>
<feature type="region of interest" description="Disordered" evidence="11">
    <location>
        <begin position="130"/>
        <end position="152"/>
    </location>
</feature>
<evidence type="ECO:0000256" key="2">
    <source>
        <dbReference type="ARBA" id="ARBA00022679"/>
    </source>
</evidence>
<evidence type="ECO:0000256" key="8">
    <source>
        <dbReference type="ARBA" id="ARBA00070108"/>
    </source>
</evidence>
<comment type="catalytic activity">
    <reaction evidence="6">
        <text>uridine(54) in tRNA + S-adenosyl-L-methionine = 5-methyluridine(54) in tRNA + S-adenosyl-L-homocysteine + H(+)</text>
        <dbReference type="Rhea" id="RHEA:42712"/>
        <dbReference type="Rhea" id="RHEA-COMP:10167"/>
        <dbReference type="Rhea" id="RHEA-COMP:10193"/>
        <dbReference type="ChEBI" id="CHEBI:15378"/>
        <dbReference type="ChEBI" id="CHEBI:57856"/>
        <dbReference type="ChEBI" id="CHEBI:59789"/>
        <dbReference type="ChEBI" id="CHEBI:65315"/>
        <dbReference type="ChEBI" id="CHEBI:74447"/>
        <dbReference type="EC" id="2.1.1.35"/>
    </reaction>
</comment>
<accession>A0AAN6XKP4</accession>
<dbReference type="GO" id="GO:0032259">
    <property type="term" value="P:methylation"/>
    <property type="evidence" value="ECO:0007669"/>
    <property type="project" value="UniProtKB-KW"/>
</dbReference>
<feature type="compositionally biased region" description="Low complexity" evidence="11">
    <location>
        <begin position="70"/>
        <end position="79"/>
    </location>
</feature>